<dbReference type="Proteomes" id="UP000254937">
    <property type="component" value="Unassembled WGS sequence"/>
</dbReference>
<gene>
    <name evidence="2" type="ORF">M752DRAFT_4612</name>
</gene>
<evidence type="ECO:0000313" key="3">
    <source>
        <dbReference type="Proteomes" id="UP000254937"/>
    </source>
</evidence>
<keyword evidence="1" id="KW-0472">Membrane</keyword>
<organism evidence="2 3">
    <name type="scientific">Aspergillus phoenicis ATCC 13157</name>
    <dbReference type="NCBI Taxonomy" id="1353007"/>
    <lineage>
        <taxon>Eukaryota</taxon>
        <taxon>Fungi</taxon>
        <taxon>Dikarya</taxon>
        <taxon>Ascomycota</taxon>
        <taxon>Pezizomycotina</taxon>
        <taxon>Eurotiomycetes</taxon>
        <taxon>Eurotiomycetidae</taxon>
        <taxon>Eurotiales</taxon>
        <taxon>Aspergillaceae</taxon>
        <taxon>Aspergillus</taxon>
    </lineage>
</organism>
<protein>
    <submittedName>
        <fullName evidence="2">Uncharacterized protein</fullName>
    </submittedName>
</protein>
<dbReference type="EMBL" id="KZ851844">
    <property type="protein sequence ID" value="RDK47730.1"/>
    <property type="molecule type" value="Genomic_DNA"/>
</dbReference>
<name>A0A370PZW2_ASPPH</name>
<keyword evidence="1" id="KW-1133">Transmembrane helix</keyword>
<feature type="transmembrane region" description="Helical" evidence="1">
    <location>
        <begin position="45"/>
        <end position="69"/>
    </location>
</feature>
<feature type="transmembrane region" description="Helical" evidence="1">
    <location>
        <begin position="6"/>
        <end position="33"/>
    </location>
</feature>
<keyword evidence="1" id="KW-0812">Transmembrane</keyword>
<sequence>MNTIIPLCVMYVVCVLCIVCDVCVLCVCSVCCVCRVRCVCVVFSVWFGVFCVLFGVFSLSLSLFFYPWVWMDGLWDFWEHWTGVEYAGHSGWDGQQQEIPLTTMNKIPPRNVDHVSRTIL</sequence>
<accession>A0A370PZW2</accession>
<evidence type="ECO:0000256" key="1">
    <source>
        <dbReference type="SAM" id="Phobius"/>
    </source>
</evidence>
<proteinExistence type="predicted"/>
<dbReference type="AlphaFoldDB" id="A0A370PZW2"/>
<reference evidence="2 3" key="1">
    <citation type="submission" date="2018-07" db="EMBL/GenBank/DDBJ databases">
        <title>Section-level genome sequencing of Aspergillus section Nigri to investigate inter- and intra-species variation.</title>
        <authorList>
            <consortium name="DOE Joint Genome Institute"/>
            <person name="Vesth T.C."/>
            <person name="Nybo J.L."/>
            <person name="Theobald S."/>
            <person name="Frisvad J.C."/>
            <person name="Larsen T.O."/>
            <person name="Nielsen K.F."/>
            <person name="Hoof J.B."/>
            <person name="Brandl J."/>
            <person name="Salamov A."/>
            <person name="Riley R."/>
            <person name="Gladden J.M."/>
            <person name="Phatale P."/>
            <person name="Nielsen M.T."/>
            <person name="Lyhne E.K."/>
            <person name="Kogle M.E."/>
            <person name="Strasser K."/>
            <person name="McDonnell E."/>
            <person name="Barry K."/>
            <person name="Clum A."/>
            <person name="Chen C."/>
            <person name="Nolan M."/>
            <person name="Sandor L."/>
            <person name="Kuo A."/>
            <person name="Lipzen A."/>
            <person name="Hainaut M."/>
            <person name="Drula E."/>
            <person name="Tsang A."/>
            <person name="Magnuson J.K."/>
            <person name="Henrissat B."/>
            <person name="Wiebenga A."/>
            <person name="Simmons B.A."/>
            <person name="Makela M.R."/>
            <person name="De vries R.P."/>
            <person name="Grigoriev I.V."/>
            <person name="Mortensen U.H."/>
            <person name="Baker S.E."/>
            <person name="Andersen M.R."/>
        </authorList>
    </citation>
    <scope>NUCLEOTIDE SEQUENCE [LARGE SCALE GENOMIC DNA]</scope>
    <source>
        <strain evidence="2 3">ATCC 13157</strain>
    </source>
</reference>
<evidence type="ECO:0000313" key="2">
    <source>
        <dbReference type="EMBL" id="RDK47730.1"/>
    </source>
</evidence>
<keyword evidence="3" id="KW-1185">Reference proteome</keyword>